<dbReference type="VEuPathDB" id="TrichDB:TVAGG3_0452860"/>
<dbReference type="InterPro" id="IPR008153">
    <property type="entry name" value="GAE_dom"/>
</dbReference>
<keyword evidence="4 9" id="KW-0813">Transport</keyword>
<evidence type="ECO:0000313" key="12">
    <source>
        <dbReference type="Proteomes" id="UP000001542"/>
    </source>
</evidence>
<dbReference type="InterPro" id="IPR008152">
    <property type="entry name" value="Clathrin_a/b/g-adaptin_app_Ig"/>
</dbReference>
<dbReference type="InterPro" id="IPR017107">
    <property type="entry name" value="AP1_complex_gsu"/>
</dbReference>
<dbReference type="SMART" id="SM00809">
    <property type="entry name" value="Alpha_adaptinC2"/>
    <property type="match status" value="1"/>
</dbReference>
<dbReference type="eggNOG" id="KOG1062">
    <property type="taxonomic scope" value="Eukaryota"/>
</dbReference>
<dbReference type="InterPro" id="IPR050840">
    <property type="entry name" value="Adaptor_Complx_Large_Subunit"/>
</dbReference>
<dbReference type="Gene3D" id="2.60.40.1230">
    <property type="match status" value="1"/>
</dbReference>
<evidence type="ECO:0000256" key="5">
    <source>
        <dbReference type="ARBA" id="ARBA00022927"/>
    </source>
</evidence>
<dbReference type="GO" id="GO:0006886">
    <property type="term" value="P:intracellular protein transport"/>
    <property type="evidence" value="ECO:0007669"/>
    <property type="project" value="UniProtKB-UniRule"/>
</dbReference>
<dbReference type="PANTHER" id="PTHR22780">
    <property type="entry name" value="ADAPTIN, ALPHA/GAMMA/EPSILON"/>
    <property type="match status" value="1"/>
</dbReference>
<reference evidence="11" key="2">
    <citation type="journal article" date="2007" name="Science">
        <title>Draft genome sequence of the sexually transmitted pathogen Trichomonas vaginalis.</title>
        <authorList>
            <person name="Carlton J.M."/>
            <person name="Hirt R.P."/>
            <person name="Silva J.C."/>
            <person name="Delcher A.L."/>
            <person name="Schatz M."/>
            <person name="Zhao Q."/>
            <person name="Wortman J.R."/>
            <person name="Bidwell S.L."/>
            <person name="Alsmark U.C.M."/>
            <person name="Besteiro S."/>
            <person name="Sicheritz-Ponten T."/>
            <person name="Noel C.J."/>
            <person name="Dacks J.B."/>
            <person name="Foster P.G."/>
            <person name="Simillion C."/>
            <person name="Van de Peer Y."/>
            <person name="Miranda-Saavedra D."/>
            <person name="Barton G.J."/>
            <person name="Westrop G.D."/>
            <person name="Mueller S."/>
            <person name="Dessi D."/>
            <person name="Fiori P.L."/>
            <person name="Ren Q."/>
            <person name="Paulsen I."/>
            <person name="Zhang H."/>
            <person name="Bastida-Corcuera F.D."/>
            <person name="Simoes-Barbosa A."/>
            <person name="Brown M.T."/>
            <person name="Hayes R.D."/>
            <person name="Mukherjee M."/>
            <person name="Okumura C.Y."/>
            <person name="Schneider R."/>
            <person name="Smith A.J."/>
            <person name="Vanacova S."/>
            <person name="Villalvazo M."/>
            <person name="Haas B.J."/>
            <person name="Pertea M."/>
            <person name="Feldblyum T.V."/>
            <person name="Utterback T.R."/>
            <person name="Shu C.L."/>
            <person name="Osoegawa K."/>
            <person name="de Jong P.J."/>
            <person name="Hrdy I."/>
            <person name="Horvathova L."/>
            <person name="Zubacova Z."/>
            <person name="Dolezal P."/>
            <person name="Malik S.B."/>
            <person name="Logsdon J.M. Jr."/>
            <person name="Henze K."/>
            <person name="Gupta A."/>
            <person name="Wang C.C."/>
            <person name="Dunne R.L."/>
            <person name="Upcroft J.A."/>
            <person name="Upcroft P."/>
            <person name="White O."/>
            <person name="Salzberg S.L."/>
            <person name="Tang P."/>
            <person name="Chiu C.-H."/>
            <person name="Lee Y.-S."/>
            <person name="Embley T.M."/>
            <person name="Coombs G.H."/>
            <person name="Mottram J.C."/>
            <person name="Tachezy J."/>
            <person name="Fraser-Liggett C.M."/>
            <person name="Johnson P.J."/>
        </authorList>
    </citation>
    <scope>NUCLEOTIDE SEQUENCE [LARGE SCALE GENOMIC DNA]</scope>
    <source>
        <strain evidence="11">G3</strain>
    </source>
</reference>
<gene>
    <name evidence="11" type="ORF">TVAG_459350</name>
</gene>
<accession>A2FTG1</accession>
<reference evidence="11" key="1">
    <citation type="submission" date="2006-10" db="EMBL/GenBank/DDBJ databases">
        <authorList>
            <person name="Amadeo P."/>
            <person name="Zhao Q."/>
            <person name="Wortman J."/>
            <person name="Fraser-Liggett C."/>
            <person name="Carlton J."/>
        </authorList>
    </citation>
    <scope>NUCLEOTIDE SEQUENCE</scope>
    <source>
        <strain evidence="11">G3</strain>
    </source>
</reference>
<dbReference type="InterPro" id="IPR013041">
    <property type="entry name" value="Clathrin_app_Ig-like_sf"/>
</dbReference>
<dbReference type="OrthoDB" id="28053at2759"/>
<dbReference type="GO" id="GO:0035615">
    <property type="term" value="F:clathrin adaptor activity"/>
    <property type="evidence" value="ECO:0000318"/>
    <property type="project" value="GO_Central"/>
</dbReference>
<dbReference type="Pfam" id="PF01602">
    <property type="entry name" value="Adaptin_N"/>
    <property type="match status" value="1"/>
</dbReference>
<protein>
    <recommendedName>
        <fullName evidence="9">AP-1 complex subunit gamma</fullName>
    </recommendedName>
</protein>
<evidence type="ECO:0000256" key="6">
    <source>
        <dbReference type="ARBA" id="ARBA00023034"/>
    </source>
</evidence>
<dbReference type="GO" id="GO:0006896">
    <property type="term" value="P:Golgi to vacuole transport"/>
    <property type="evidence" value="ECO:0000318"/>
    <property type="project" value="GO_Central"/>
</dbReference>
<evidence type="ECO:0000256" key="8">
    <source>
        <dbReference type="ARBA" id="ARBA00023329"/>
    </source>
</evidence>
<dbReference type="SUPFAM" id="SSF48371">
    <property type="entry name" value="ARM repeat"/>
    <property type="match status" value="1"/>
</dbReference>
<keyword evidence="12" id="KW-1185">Reference proteome</keyword>
<dbReference type="KEGG" id="tva:4749513"/>
<keyword evidence="7 9" id="KW-0472">Membrane</keyword>
<evidence type="ECO:0000256" key="1">
    <source>
        <dbReference type="ARBA" id="ARBA00004156"/>
    </source>
</evidence>
<proteinExistence type="inferred from homology"/>
<evidence type="ECO:0000256" key="7">
    <source>
        <dbReference type="ARBA" id="ARBA00023136"/>
    </source>
</evidence>
<dbReference type="Gene3D" id="1.25.10.10">
    <property type="entry name" value="Leucine-rich Repeat Variant"/>
    <property type="match status" value="1"/>
</dbReference>
<dbReference type="FunCoup" id="A2FTG1">
    <property type="interactions" value="212"/>
</dbReference>
<evidence type="ECO:0000256" key="9">
    <source>
        <dbReference type="PIRNR" id="PIRNR037094"/>
    </source>
</evidence>
<dbReference type="PIRSF" id="PIRSF037094">
    <property type="entry name" value="AP1_complex_gamma"/>
    <property type="match status" value="1"/>
</dbReference>
<dbReference type="InterPro" id="IPR011989">
    <property type="entry name" value="ARM-like"/>
</dbReference>
<dbReference type="Proteomes" id="UP000001542">
    <property type="component" value="Unassembled WGS sequence"/>
</dbReference>
<evidence type="ECO:0000313" key="11">
    <source>
        <dbReference type="EMBL" id="EAX91811.1"/>
    </source>
</evidence>
<evidence type="ECO:0000256" key="4">
    <source>
        <dbReference type="ARBA" id="ARBA00022448"/>
    </source>
</evidence>
<keyword evidence="8 9" id="KW-0968">Cytoplasmic vesicle</keyword>
<dbReference type="InterPro" id="IPR002553">
    <property type="entry name" value="Clathrin/coatomer_adapt-like_N"/>
</dbReference>
<evidence type="ECO:0000256" key="2">
    <source>
        <dbReference type="ARBA" id="ARBA00004555"/>
    </source>
</evidence>
<dbReference type="PROSITE" id="PS50180">
    <property type="entry name" value="GAE"/>
    <property type="match status" value="1"/>
</dbReference>
<evidence type="ECO:0000256" key="3">
    <source>
        <dbReference type="ARBA" id="ARBA00006613"/>
    </source>
</evidence>
<name>A2FTG1_TRIV3</name>
<dbReference type="EMBL" id="DS114009">
    <property type="protein sequence ID" value="EAX91811.1"/>
    <property type="molecule type" value="Genomic_DNA"/>
</dbReference>
<dbReference type="VEuPathDB" id="TrichDB:TVAG_459350"/>
<comment type="subcellular location">
    <subcellularLocation>
        <location evidence="1">Cytoplasmic vesicle membrane</location>
    </subcellularLocation>
    <subcellularLocation>
        <location evidence="2">Golgi apparatus</location>
    </subcellularLocation>
</comment>
<dbReference type="STRING" id="5722.A2FTG1"/>
<keyword evidence="5 9" id="KW-0653">Protein transport</keyword>
<feature type="domain" description="GAE" evidence="10">
    <location>
        <begin position="619"/>
        <end position="733"/>
    </location>
</feature>
<dbReference type="Pfam" id="PF02883">
    <property type="entry name" value="Alpha_adaptinC2"/>
    <property type="match status" value="1"/>
</dbReference>
<dbReference type="GO" id="GO:0030121">
    <property type="term" value="C:AP-1 adaptor complex"/>
    <property type="evidence" value="ECO:0000318"/>
    <property type="project" value="GO_Central"/>
</dbReference>
<dbReference type="SMR" id="A2FTG1"/>
<dbReference type="InParanoid" id="A2FTG1"/>
<organism evidence="11 12">
    <name type="scientific">Trichomonas vaginalis (strain ATCC PRA-98 / G3)</name>
    <dbReference type="NCBI Taxonomy" id="412133"/>
    <lineage>
        <taxon>Eukaryota</taxon>
        <taxon>Metamonada</taxon>
        <taxon>Parabasalia</taxon>
        <taxon>Trichomonadida</taxon>
        <taxon>Trichomonadidae</taxon>
        <taxon>Trichomonas</taxon>
    </lineage>
</organism>
<comment type="similarity">
    <text evidence="3 9">Belongs to the adaptor complexes large subunit family.</text>
</comment>
<dbReference type="InterPro" id="IPR016024">
    <property type="entry name" value="ARM-type_fold"/>
</dbReference>
<dbReference type="SUPFAM" id="SSF49348">
    <property type="entry name" value="Clathrin adaptor appendage domain"/>
    <property type="match status" value="1"/>
</dbReference>
<dbReference type="RefSeq" id="XP_001304741.1">
    <property type="nucleotide sequence ID" value="XM_001304740.1"/>
</dbReference>
<evidence type="ECO:0000259" key="10">
    <source>
        <dbReference type="PROSITE" id="PS50180"/>
    </source>
</evidence>
<sequence>MQSAADFITSLRSCTQQEEERCIIADEISYIRTHVKSNSNEKVPDTVLQLIYLSLIGEKTDWAQLYVMRILANDTPKLKLYGYLAAGIIVDQTSEIAMMITQSVLKDLCHKSPLIQVLALTLIANMSVVEMCRNLATKVHELLRSPNIRVIKCAAAAASRIVSLVPETATIFADSLNDLFCQKEHCIILAAIKLAIQILNYVPKTEKIWSGLETTLIHLLKHLATARYQSNYTLNGYDDPILQCYLLQLIAKLELKSSKLDDLLLQIVTGIDAKKMSGRAILAEAISTIGICSTNKSLRSMGINQVGKLLNSSILEANYTALSVFSNILYKNNKIIDRSSSETQALSRYKEVVVKFISHKDHSLRRRALKVLSALIDDSNIEALIPLILDHLQLVNPDFRSEVIFDLFNSIQRFAPTNFWNFDTVVGIFITNGGYISYEIVEQFCKLISKNNDLQDYAIVKLDELLDSNATNQTFVQVTAWVLGEFATDFSNALVDRLLTIASLPQTTNETVDYILVAITKLAFRGNFPDYAISKLYKYLSSEDLQLQQCAGEMIQILSRPELAEFLFAPEEVEQVEMEGVSMNSVGMYSLLSASASLTNSPLVRNKPIFSANIPVFIPPKGSVEAVRNQDFAIYFEISRNASNPKQVAIRSSSFNLTSKVLYKFTTQFGIPTGWIMIAKEPSAVNLQTDGTPIQQVIMLENRGDNQLSMKVHTTYVYEGQDISSMDVVKCRL</sequence>
<dbReference type="AlphaFoldDB" id="A2FTG1"/>
<keyword evidence="6 9" id="KW-0333">Golgi apparatus</keyword>